<dbReference type="AlphaFoldDB" id="A0A126UYJ2"/>
<feature type="domain" description="Methyltransferase type 11" evidence="1">
    <location>
        <begin position="56"/>
        <end position="148"/>
    </location>
</feature>
<dbReference type="PANTHER" id="PTHR42912:SF80">
    <property type="entry name" value="METHYLTRANSFERASE DOMAIN-CONTAINING PROTEIN"/>
    <property type="match status" value="1"/>
</dbReference>
<dbReference type="GO" id="GO:0032259">
    <property type="term" value="P:methylation"/>
    <property type="evidence" value="ECO:0007669"/>
    <property type="project" value="UniProtKB-KW"/>
</dbReference>
<sequence>MTKNEFDAYSDNYTATVEQSISFSGLSHGFFQLSKSLMVEDLLAMRLSDRAQPTLLDVGCGVGALHPLLSPMFGAINGVDVSKDSILMAQANNPKNLYQDYDGQSLPYADDSFDMSLAVCVMHHVPTEHWVNFLAEMTRVVAPGGMVCLIEHNPINPATRLSVARCPFDADAVLLGASQMKRRLRDAGLADVSTRHFVFLPSNNPFFRGFERYLHWLPLGAQYAAIGRVS</sequence>
<dbReference type="KEGG" id="hat:RC74_07540"/>
<gene>
    <name evidence="2" type="ORF">RC74_07540</name>
</gene>
<organism evidence="2 3">
    <name type="scientific">Falsihalocynthiibacter arcticus</name>
    <dbReference type="NCBI Taxonomy" id="1579316"/>
    <lineage>
        <taxon>Bacteria</taxon>
        <taxon>Pseudomonadati</taxon>
        <taxon>Pseudomonadota</taxon>
        <taxon>Alphaproteobacteria</taxon>
        <taxon>Rhodobacterales</taxon>
        <taxon>Roseobacteraceae</taxon>
        <taxon>Falsihalocynthiibacter</taxon>
    </lineage>
</organism>
<name>A0A126UYJ2_9RHOB</name>
<dbReference type="CDD" id="cd02440">
    <property type="entry name" value="AdoMet_MTases"/>
    <property type="match status" value="1"/>
</dbReference>
<dbReference type="Pfam" id="PF08241">
    <property type="entry name" value="Methyltransf_11"/>
    <property type="match status" value="1"/>
</dbReference>
<protein>
    <submittedName>
        <fullName evidence="2">Methylase</fullName>
    </submittedName>
</protein>
<dbReference type="STRING" id="1579316.RC74_07540"/>
<keyword evidence="3" id="KW-1185">Reference proteome</keyword>
<dbReference type="OrthoDB" id="5449367at2"/>
<keyword evidence="2" id="KW-0489">Methyltransferase</keyword>
<reference evidence="2 3" key="1">
    <citation type="submission" date="2016-02" db="EMBL/GenBank/DDBJ databases">
        <title>Complete genome sequence of Halocynthiibacter arcticus PAMC 20958t from arctic marine sediment.</title>
        <authorList>
            <person name="Lee Y.M."/>
            <person name="Baek K."/>
            <person name="Lee H.K."/>
            <person name="Shin S.C."/>
        </authorList>
    </citation>
    <scope>NUCLEOTIDE SEQUENCE [LARGE SCALE GENOMIC DNA]</scope>
    <source>
        <strain evidence="2">PAMC 20958</strain>
    </source>
</reference>
<evidence type="ECO:0000313" key="2">
    <source>
        <dbReference type="EMBL" id="AML51131.1"/>
    </source>
</evidence>
<evidence type="ECO:0000259" key="1">
    <source>
        <dbReference type="Pfam" id="PF08241"/>
    </source>
</evidence>
<dbReference type="EMBL" id="CP014327">
    <property type="protein sequence ID" value="AML51131.1"/>
    <property type="molecule type" value="Genomic_DNA"/>
</dbReference>
<keyword evidence="2" id="KW-0808">Transferase</keyword>
<dbReference type="InterPro" id="IPR013216">
    <property type="entry name" value="Methyltransf_11"/>
</dbReference>
<dbReference type="InterPro" id="IPR050508">
    <property type="entry name" value="Methyltransf_Superfamily"/>
</dbReference>
<dbReference type="RefSeq" id="WP_039004096.1">
    <property type="nucleotide sequence ID" value="NZ_CP014327.1"/>
</dbReference>
<evidence type="ECO:0000313" key="3">
    <source>
        <dbReference type="Proteomes" id="UP000070371"/>
    </source>
</evidence>
<proteinExistence type="predicted"/>
<accession>A0A126UYJ2</accession>
<dbReference type="SUPFAM" id="SSF53335">
    <property type="entry name" value="S-adenosyl-L-methionine-dependent methyltransferases"/>
    <property type="match status" value="1"/>
</dbReference>
<dbReference type="Proteomes" id="UP000070371">
    <property type="component" value="Chromosome"/>
</dbReference>
<dbReference type="GO" id="GO:0008757">
    <property type="term" value="F:S-adenosylmethionine-dependent methyltransferase activity"/>
    <property type="evidence" value="ECO:0007669"/>
    <property type="project" value="InterPro"/>
</dbReference>
<dbReference type="InterPro" id="IPR029063">
    <property type="entry name" value="SAM-dependent_MTases_sf"/>
</dbReference>
<dbReference type="Gene3D" id="3.40.50.150">
    <property type="entry name" value="Vaccinia Virus protein VP39"/>
    <property type="match status" value="1"/>
</dbReference>
<dbReference type="PANTHER" id="PTHR42912">
    <property type="entry name" value="METHYLTRANSFERASE"/>
    <property type="match status" value="1"/>
</dbReference>